<dbReference type="SUPFAM" id="SSF51182">
    <property type="entry name" value="RmlC-like cupins"/>
    <property type="match status" value="1"/>
</dbReference>
<dbReference type="CDD" id="cd02231">
    <property type="entry name" value="cupin_BLL6423-like"/>
    <property type="match status" value="1"/>
</dbReference>
<dbReference type="InterPro" id="IPR014710">
    <property type="entry name" value="RmlC-like_jellyroll"/>
</dbReference>
<name>A0A9N9Q0I2_9HELO</name>
<dbReference type="InterPro" id="IPR011051">
    <property type="entry name" value="RmlC_Cupin_sf"/>
</dbReference>
<protein>
    <submittedName>
        <fullName evidence="1">Uncharacterized protein</fullName>
    </submittedName>
</protein>
<evidence type="ECO:0000313" key="1">
    <source>
        <dbReference type="EMBL" id="CAG8975000.1"/>
    </source>
</evidence>
<gene>
    <name evidence="1" type="ORF">HYALB_00011184</name>
</gene>
<dbReference type="Proteomes" id="UP000701801">
    <property type="component" value="Unassembled WGS sequence"/>
</dbReference>
<reference evidence="1" key="1">
    <citation type="submission" date="2021-07" db="EMBL/GenBank/DDBJ databases">
        <authorList>
            <person name="Durling M."/>
        </authorList>
    </citation>
    <scope>NUCLEOTIDE SEQUENCE</scope>
</reference>
<proteinExistence type="predicted"/>
<accession>A0A9N9Q0I2</accession>
<dbReference type="OrthoDB" id="5840532at2759"/>
<keyword evidence="2" id="KW-1185">Reference proteome</keyword>
<comment type="caution">
    <text evidence="1">The sequence shown here is derived from an EMBL/GenBank/DDBJ whole genome shotgun (WGS) entry which is preliminary data.</text>
</comment>
<dbReference type="PANTHER" id="PTHR36156">
    <property type="entry name" value="SLR2101 PROTEIN"/>
    <property type="match status" value="1"/>
</dbReference>
<dbReference type="InterPro" id="IPR047142">
    <property type="entry name" value="OryJ/VirC-like"/>
</dbReference>
<sequence>MSPTPPPPPFLYHITANTPDGSKSTFLDTSGPPCVQERPFGNITYLYSTPPSFSIKDNTDLKFHESAPSTAPYRSFQPAGGSVAVTISFAPNPSKELGYMHRSNTLDFLSVLCGEVELLLNSGERRVLKQGEVCFQRGSWHAWRNVSATEWARMSCVALSAEGAVEGEGAVELAA</sequence>
<organism evidence="1 2">
    <name type="scientific">Hymenoscyphus albidus</name>
    <dbReference type="NCBI Taxonomy" id="595503"/>
    <lineage>
        <taxon>Eukaryota</taxon>
        <taxon>Fungi</taxon>
        <taxon>Dikarya</taxon>
        <taxon>Ascomycota</taxon>
        <taxon>Pezizomycotina</taxon>
        <taxon>Leotiomycetes</taxon>
        <taxon>Helotiales</taxon>
        <taxon>Helotiaceae</taxon>
        <taxon>Hymenoscyphus</taxon>
    </lineage>
</organism>
<evidence type="ECO:0000313" key="2">
    <source>
        <dbReference type="Proteomes" id="UP000701801"/>
    </source>
</evidence>
<dbReference type="AlphaFoldDB" id="A0A9N9Q0I2"/>
<dbReference type="EMBL" id="CAJVRM010000120">
    <property type="protein sequence ID" value="CAG8975000.1"/>
    <property type="molecule type" value="Genomic_DNA"/>
</dbReference>
<dbReference type="PANTHER" id="PTHR36156:SF2">
    <property type="entry name" value="CUPIN TYPE-2 DOMAIN-CONTAINING PROTEIN"/>
    <property type="match status" value="1"/>
</dbReference>
<dbReference type="Gene3D" id="2.60.120.10">
    <property type="entry name" value="Jelly Rolls"/>
    <property type="match status" value="1"/>
</dbReference>